<dbReference type="HOGENOM" id="CLU_044864_0_1_5"/>
<feature type="binding site" evidence="6">
    <location>
        <position position="158"/>
    </location>
    <ligand>
        <name>Mg(2+)</name>
        <dbReference type="ChEBI" id="CHEBI:18420"/>
    </ligand>
</feature>
<dbReference type="AlphaFoldDB" id="D5RN76"/>
<gene>
    <name evidence="8" type="ORF">HMPREF0731_2537</name>
</gene>
<dbReference type="GO" id="GO:0008815">
    <property type="term" value="F:citrate (pro-3S)-lyase activity"/>
    <property type="evidence" value="ECO:0007669"/>
    <property type="project" value="UniProtKB-EC"/>
</dbReference>
<dbReference type="PIRSF" id="PIRSF015582">
    <property type="entry name" value="Cit_lyase_B"/>
    <property type="match status" value="1"/>
</dbReference>
<keyword evidence="9" id="KW-1185">Reference proteome</keyword>
<dbReference type="Proteomes" id="UP000005324">
    <property type="component" value="Unassembled WGS sequence"/>
</dbReference>
<dbReference type="Pfam" id="PF03328">
    <property type="entry name" value="HpcH_HpaI"/>
    <property type="match status" value="1"/>
</dbReference>
<proteinExistence type="inferred from homology"/>
<name>D5RN76_9PROT</name>
<accession>D5RN76</accession>
<keyword evidence="3 6" id="KW-0479">Metal-binding</keyword>
<evidence type="ECO:0000256" key="5">
    <source>
        <dbReference type="PIRSR" id="PIRSR015582-1"/>
    </source>
</evidence>
<evidence type="ECO:0000256" key="4">
    <source>
        <dbReference type="ARBA" id="ARBA00022842"/>
    </source>
</evidence>
<dbReference type="PANTHER" id="PTHR32308">
    <property type="entry name" value="LYASE BETA SUBUNIT, PUTATIVE (AFU_ORTHOLOGUE AFUA_4G13030)-RELATED"/>
    <property type="match status" value="1"/>
</dbReference>
<comment type="cofactor">
    <cofactor evidence="1">
        <name>Mg(2+)</name>
        <dbReference type="ChEBI" id="CHEBI:18420"/>
    </cofactor>
</comment>
<dbReference type="Gene3D" id="3.20.20.60">
    <property type="entry name" value="Phosphoenolpyruvate-binding domains"/>
    <property type="match status" value="1"/>
</dbReference>
<dbReference type="EMBL" id="ADVL01000434">
    <property type="protein sequence ID" value="EFH11240.1"/>
    <property type="molecule type" value="Genomic_DNA"/>
</dbReference>
<comment type="caution">
    <text evidence="8">The sequence shown here is derived from an EMBL/GenBank/DDBJ whole genome shotgun (WGS) entry which is preliminary data.</text>
</comment>
<feature type="binding site" evidence="5">
    <location>
        <position position="70"/>
    </location>
    <ligand>
        <name>substrate</name>
    </ligand>
</feature>
<feature type="binding site" evidence="5">
    <location>
        <position position="131"/>
    </location>
    <ligand>
        <name>substrate</name>
    </ligand>
</feature>
<evidence type="ECO:0000256" key="1">
    <source>
        <dbReference type="ARBA" id="ARBA00001946"/>
    </source>
</evidence>
<keyword evidence="8" id="KW-0456">Lyase</keyword>
<dbReference type="InterPro" id="IPR015813">
    <property type="entry name" value="Pyrv/PenolPyrv_kinase-like_dom"/>
</dbReference>
<dbReference type="InterPro" id="IPR040442">
    <property type="entry name" value="Pyrv_kinase-like_dom_sf"/>
</dbReference>
<reference evidence="8 9" key="1">
    <citation type="submission" date="2010-04" db="EMBL/GenBank/DDBJ databases">
        <authorList>
            <person name="Qin X."/>
            <person name="Bachman B."/>
            <person name="Battles P."/>
            <person name="Bell A."/>
            <person name="Bess C."/>
            <person name="Bickham C."/>
            <person name="Chaboub L."/>
            <person name="Chen D."/>
            <person name="Coyle M."/>
            <person name="Deiros D.R."/>
            <person name="Dinh H."/>
            <person name="Forbes L."/>
            <person name="Fowler G."/>
            <person name="Francisco L."/>
            <person name="Fu Q."/>
            <person name="Gubbala S."/>
            <person name="Hale W."/>
            <person name="Han Y."/>
            <person name="Hemphill L."/>
            <person name="Highlander S.K."/>
            <person name="Hirani K."/>
            <person name="Hogues M."/>
            <person name="Jackson L."/>
            <person name="Jakkamsetti A."/>
            <person name="Javaid M."/>
            <person name="Jiang H."/>
            <person name="Korchina V."/>
            <person name="Kovar C."/>
            <person name="Lara F."/>
            <person name="Lee S."/>
            <person name="Mata R."/>
            <person name="Mathew T."/>
            <person name="Moen C."/>
            <person name="Morales K."/>
            <person name="Munidasa M."/>
            <person name="Nazareth L."/>
            <person name="Ngo R."/>
            <person name="Nguyen L."/>
            <person name="Okwuonu G."/>
            <person name="Ongeri F."/>
            <person name="Patil S."/>
            <person name="Petrosino J."/>
            <person name="Pham C."/>
            <person name="Pham P."/>
            <person name="Pu L.-L."/>
            <person name="Puazo M."/>
            <person name="Raj R."/>
            <person name="Reid J."/>
            <person name="Rouhana J."/>
            <person name="Saada N."/>
            <person name="Shang Y."/>
            <person name="Simmons D."/>
            <person name="Thornton R."/>
            <person name="Warren J."/>
            <person name="Weissenberger G."/>
            <person name="Zhang J."/>
            <person name="Zhang L."/>
            <person name="Zhou C."/>
            <person name="Zhu D."/>
            <person name="Muzny D."/>
            <person name="Worley K."/>
            <person name="Gibbs R."/>
        </authorList>
    </citation>
    <scope>NUCLEOTIDE SEQUENCE [LARGE SCALE GENOMIC DNA]</scope>
    <source>
        <strain evidence="8 9">ATCC 49957</strain>
    </source>
</reference>
<feature type="binding site" evidence="6">
    <location>
        <position position="131"/>
    </location>
    <ligand>
        <name>Mg(2+)</name>
        <dbReference type="ChEBI" id="CHEBI:18420"/>
    </ligand>
</feature>
<dbReference type="InterPro" id="IPR005000">
    <property type="entry name" value="Aldolase/citrate-lyase_domain"/>
</dbReference>
<dbReference type="EC" id="4.1.3.6" evidence="8"/>
<evidence type="ECO:0000256" key="6">
    <source>
        <dbReference type="PIRSR" id="PIRSR015582-2"/>
    </source>
</evidence>
<organism evidence="8 9">
    <name type="scientific">Pseudoroseomonas cervicalis ATCC 49957</name>
    <dbReference type="NCBI Taxonomy" id="525371"/>
    <lineage>
        <taxon>Bacteria</taxon>
        <taxon>Pseudomonadati</taxon>
        <taxon>Pseudomonadota</taxon>
        <taxon>Alphaproteobacteria</taxon>
        <taxon>Acetobacterales</taxon>
        <taxon>Roseomonadaceae</taxon>
        <taxon>Roseomonas</taxon>
    </lineage>
</organism>
<evidence type="ECO:0000256" key="3">
    <source>
        <dbReference type="ARBA" id="ARBA00022723"/>
    </source>
</evidence>
<protein>
    <submittedName>
        <fullName evidence="8">HpcH/HpaI aldolase/citrate lyase family protein</fullName>
        <ecNumber evidence="8">4.1.3.6</ecNumber>
    </submittedName>
</protein>
<dbReference type="SUPFAM" id="SSF51621">
    <property type="entry name" value="Phosphoenolpyruvate/pyruvate domain"/>
    <property type="match status" value="1"/>
</dbReference>
<evidence type="ECO:0000256" key="2">
    <source>
        <dbReference type="ARBA" id="ARBA00005568"/>
    </source>
</evidence>
<evidence type="ECO:0000313" key="9">
    <source>
        <dbReference type="Proteomes" id="UP000005324"/>
    </source>
</evidence>
<feature type="non-terminal residue" evidence="8">
    <location>
        <position position="298"/>
    </location>
</feature>
<feature type="domain" description="HpcH/HpaI aldolase/citrate lyase" evidence="7">
    <location>
        <begin position="10"/>
        <end position="225"/>
    </location>
</feature>
<dbReference type="InterPro" id="IPR011206">
    <property type="entry name" value="Citrate_lyase_beta/mcl1/mcl2"/>
</dbReference>
<sequence length="298" mass="30433">MTLAPLTAMRSKLFLPGSRPELFAKGQASAADALSYDLEDSVAPARKAEARAAVAAALRAAPGGKLAIVRVNAPGTPHFEADIAAILGAGLDAINLPMVEDAAGLRDAIAAIERAERDGGHAPCAILANIETPRGLRLAGAIATAHPRVAGLQIGYGDLFEPFGIARDEEVALQQVRLQVRLAAAEARIPAFDGALADIAAPERCRAEAEAARRLGFAGKSCIHPSQIAVVNAAFQPTGRQIAHAARVLAAAATAEAEGVGAYTVDGQMVDAPFVESARALMALAERLGLAPAGAAAP</sequence>
<dbReference type="PANTHER" id="PTHR32308:SF10">
    <property type="entry name" value="CITRATE LYASE SUBUNIT BETA"/>
    <property type="match status" value="1"/>
</dbReference>
<dbReference type="GO" id="GO:0006107">
    <property type="term" value="P:oxaloacetate metabolic process"/>
    <property type="evidence" value="ECO:0007669"/>
    <property type="project" value="TreeGrafter"/>
</dbReference>
<evidence type="ECO:0000259" key="7">
    <source>
        <dbReference type="Pfam" id="PF03328"/>
    </source>
</evidence>
<keyword evidence="4 6" id="KW-0460">Magnesium</keyword>
<dbReference type="RefSeq" id="WP_007005467.1">
    <property type="nucleotide sequence ID" value="NZ_GG770782.1"/>
</dbReference>
<comment type="similarity">
    <text evidence="2">Belongs to the HpcH/HpaI aldolase family.</text>
</comment>
<dbReference type="GO" id="GO:0000287">
    <property type="term" value="F:magnesium ion binding"/>
    <property type="evidence" value="ECO:0007669"/>
    <property type="project" value="TreeGrafter"/>
</dbReference>
<evidence type="ECO:0000313" key="8">
    <source>
        <dbReference type="EMBL" id="EFH11240.1"/>
    </source>
</evidence>